<feature type="binding site" evidence="2">
    <location>
        <position position="131"/>
    </location>
    <ligand>
        <name>ATP</name>
        <dbReference type="ChEBI" id="CHEBI:30616"/>
    </ligand>
</feature>
<keyword evidence="1" id="KW-0808">Transferase</keyword>
<dbReference type="PANTHER" id="PTHR43686:SF1">
    <property type="entry name" value="AMINOTRAN_5 DOMAIN-CONTAINING PROTEIN"/>
    <property type="match status" value="1"/>
</dbReference>
<proteinExistence type="predicted"/>
<evidence type="ECO:0000256" key="2">
    <source>
        <dbReference type="PIRSR" id="PIRSR004976-51"/>
    </source>
</evidence>
<feature type="binding site" evidence="2">
    <location>
        <position position="59"/>
    </location>
    <ligand>
        <name>ATP</name>
        <dbReference type="ChEBI" id="CHEBI:30616"/>
    </ligand>
</feature>
<name>A0A9D1N859_9FIRM</name>
<evidence type="ECO:0000313" key="5">
    <source>
        <dbReference type="Proteomes" id="UP000886857"/>
    </source>
</evidence>
<evidence type="ECO:0000313" key="4">
    <source>
        <dbReference type="EMBL" id="HIU98243.1"/>
    </source>
</evidence>
<keyword evidence="2" id="KW-0067">ATP-binding</keyword>
<protein>
    <submittedName>
        <fullName evidence="4">tRNA 2-thiocytidine biosynthesis protein TtcA</fullName>
    </submittedName>
</protein>
<dbReference type="InterPro" id="IPR011063">
    <property type="entry name" value="TilS/TtcA_N"/>
</dbReference>
<feature type="binding site" evidence="2">
    <location>
        <position position="136"/>
    </location>
    <ligand>
        <name>ATP</name>
        <dbReference type="ChEBI" id="CHEBI:30616"/>
    </ligand>
</feature>
<organism evidence="4 5">
    <name type="scientific">Candidatus Limadaptatus stercoripullorum</name>
    <dbReference type="NCBI Taxonomy" id="2840846"/>
    <lineage>
        <taxon>Bacteria</taxon>
        <taxon>Bacillati</taxon>
        <taxon>Bacillota</taxon>
        <taxon>Clostridia</taxon>
        <taxon>Eubacteriales</taxon>
        <taxon>Candidatus Limadaptatus</taxon>
    </lineage>
</organism>
<gene>
    <name evidence="4" type="ORF">IAC73_00160</name>
</gene>
<dbReference type="InterPro" id="IPR035107">
    <property type="entry name" value="tRNA_thiolation_TtcA_Ctu1"/>
</dbReference>
<reference evidence="4" key="1">
    <citation type="submission" date="2020-10" db="EMBL/GenBank/DDBJ databases">
        <authorList>
            <person name="Gilroy R."/>
        </authorList>
    </citation>
    <scope>NUCLEOTIDE SEQUENCE</scope>
    <source>
        <strain evidence="4">10406</strain>
    </source>
</reference>
<dbReference type="GO" id="GO:0005524">
    <property type="term" value="F:ATP binding"/>
    <property type="evidence" value="ECO:0007669"/>
    <property type="project" value="UniProtKB-KW"/>
</dbReference>
<dbReference type="EMBL" id="DVOE01000002">
    <property type="protein sequence ID" value="HIU98243.1"/>
    <property type="molecule type" value="Genomic_DNA"/>
</dbReference>
<evidence type="ECO:0000256" key="1">
    <source>
        <dbReference type="ARBA" id="ARBA00022679"/>
    </source>
</evidence>
<dbReference type="PIRSF" id="PIRSF004976">
    <property type="entry name" value="ATPase_YdaO"/>
    <property type="match status" value="1"/>
</dbReference>
<sequence>MQQVLSPMRRAIQDYKMISDGDRIFVGLSGGKDSVLLTAALAAYRRFSPESFTLEAISIDMGFERKDDADERLTDWCESLGVPRHIVRTDIAEIVFEARKEKSPCSLCAKMRRGALNNEINRLGGGTLALGHNADDVAETVLLSLLYEGRFSCFAPTAYMDKSAVKLIRPFIYIEECDIVGAVGRLELPVVPSVCPEDKVTRREYAKQLIKQLTRDNPSAKRNIMGAVFHPERAALWQRPAPDETGR</sequence>
<dbReference type="CDD" id="cd24138">
    <property type="entry name" value="TtcA-like"/>
    <property type="match status" value="1"/>
</dbReference>
<feature type="domain" description="tRNA(Ile)-lysidine/2-thiocytidine synthase N-terminal" evidence="3">
    <location>
        <begin position="24"/>
        <end position="179"/>
    </location>
</feature>
<dbReference type="GO" id="GO:0008033">
    <property type="term" value="P:tRNA processing"/>
    <property type="evidence" value="ECO:0007669"/>
    <property type="project" value="InterPro"/>
</dbReference>
<feature type="binding site" evidence="2">
    <location>
        <begin position="27"/>
        <end position="29"/>
    </location>
    <ligand>
        <name>ATP</name>
        <dbReference type="ChEBI" id="CHEBI:30616"/>
    </ligand>
</feature>
<accession>A0A9D1N859</accession>
<dbReference type="Proteomes" id="UP000886857">
    <property type="component" value="Unassembled WGS sequence"/>
</dbReference>
<dbReference type="GO" id="GO:0016740">
    <property type="term" value="F:transferase activity"/>
    <property type="evidence" value="ECO:0007669"/>
    <property type="project" value="UniProtKB-KW"/>
</dbReference>
<dbReference type="SUPFAM" id="SSF52402">
    <property type="entry name" value="Adenine nucleotide alpha hydrolases-like"/>
    <property type="match status" value="1"/>
</dbReference>
<keyword evidence="2" id="KW-0547">Nucleotide-binding</keyword>
<evidence type="ECO:0000259" key="3">
    <source>
        <dbReference type="Pfam" id="PF01171"/>
    </source>
</evidence>
<feature type="binding site" evidence="2">
    <location>
        <position position="33"/>
    </location>
    <ligand>
        <name>ATP</name>
        <dbReference type="ChEBI" id="CHEBI:30616"/>
    </ligand>
</feature>
<dbReference type="InterPro" id="IPR014729">
    <property type="entry name" value="Rossmann-like_a/b/a_fold"/>
</dbReference>
<dbReference type="Pfam" id="PF01171">
    <property type="entry name" value="ATP_bind_3"/>
    <property type="match status" value="1"/>
</dbReference>
<comment type="caution">
    <text evidence="4">The sequence shown here is derived from an EMBL/GenBank/DDBJ whole genome shotgun (WGS) entry which is preliminary data.</text>
</comment>
<dbReference type="Gene3D" id="3.40.50.620">
    <property type="entry name" value="HUPs"/>
    <property type="match status" value="1"/>
</dbReference>
<reference evidence="4" key="2">
    <citation type="journal article" date="2021" name="PeerJ">
        <title>Extensive microbial diversity within the chicken gut microbiome revealed by metagenomics and culture.</title>
        <authorList>
            <person name="Gilroy R."/>
            <person name="Ravi A."/>
            <person name="Getino M."/>
            <person name="Pursley I."/>
            <person name="Horton D.L."/>
            <person name="Alikhan N.F."/>
            <person name="Baker D."/>
            <person name="Gharbi K."/>
            <person name="Hall N."/>
            <person name="Watson M."/>
            <person name="Adriaenssens E.M."/>
            <person name="Foster-Nyarko E."/>
            <person name="Jarju S."/>
            <person name="Secka A."/>
            <person name="Antonio M."/>
            <person name="Oren A."/>
            <person name="Chaudhuri R.R."/>
            <person name="La Ragione R."/>
            <person name="Hildebrand F."/>
            <person name="Pallen M.J."/>
        </authorList>
    </citation>
    <scope>NUCLEOTIDE SEQUENCE</scope>
    <source>
        <strain evidence="4">10406</strain>
    </source>
</reference>
<dbReference type="AlphaFoldDB" id="A0A9D1N859"/>
<dbReference type="PANTHER" id="PTHR43686">
    <property type="entry name" value="SULFURTRANSFERASE-RELATED"/>
    <property type="match status" value="1"/>
</dbReference>